<dbReference type="InterPro" id="IPR036388">
    <property type="entry name" value="WH-like_DNA-bd_sf"/>
</dbReference>
<keyword evidence="4" id="KW-0804">Transcription</keyword>
<dbReference type="GO" id="GO:0000976">
    <property type="term" value="F:transcription cis-regulatory region binding"/>
    <property type="evidence" value="ECO:0007669"/>
    <property type="project" value="TreeGrafter"/>
</dbReference>
<sequence>MFRISLDSLLILDAIDRGGSFAAAGNELHKVPSTISYTVSKLEQDLGVQVFERQGPKVSLTSAGKELLKEGRYLLKAAEDLEHRVRRVASGWETELSIGMDSVFSPTALVEDVAEFYKVANLTRLRFAQEALSGSWEALMDRRVDLLIGAAGEGPSGGGYHAEVIDTIQFVFAVAPNHPLASLNQPLGKAELYQHRAITVSDSVRKMPPRTVGLLFGQETLAVPNMRTKYEFQLAGLGFGFLPEPLARDAIAKGLLVEKQVEETRQPESIYMAWRSGDTGAGLKWWIDRVRSQHMAEKLWLGRMSAEY</sequence>
<evidence type="ECO:0000256" key="3">
    <source>
        <dbReference type="ARBA" id="ARBA00023125"/>
    </source>
</evidence>
<evidence type="ECO:0000256" key="4">
    <source>
        <dbReference type="ARBA" id="ARBA00023163"/>
    </source>
</evidence>
<keyword evidence="3" id="KW-0238">DNA-binding</keyword>
<dbReference type="SUPFAM" id="SSF46785">
    <property type="entry name" value="Winged helix' DNA-binding domain"/>
    <property type="match status" value="1"/>
</dbReference>
<dbReference type="eggNOG" id="COG0583">
    <property type="taxonomic scope" value="Bacteria"/>
</dbReference>
<dbReference type="Pfam" id="PF00126">
    <property type="entry name" value="HTH_1"/>
    <property type="match status" value="1"/>
</dbReference>
<dbReference type="OrthoDB" id="5293066at2"/>
<accession>C6WTK7</accession>
<protein>
    <submittedName>
        <fullName evidence="6">Transcriptional regulator, LysR family</fullName>
    </submittedName>
</protein>
<keyword evidence="7" id="KW-1185">Reference proteome</keyword>
<dbReference type="GO" id="GO:0003700">
    <property type="term" value="F:DNA-binding transcription factor activity"/>
    <property type="evidence" value="ECO:0007669"/>
    <property type="project" value="InterPro"/>
</dbReference>
<dbReference type="Proteomes" id="UP000002742">
    <property type="component" value="Chromosome"/>
</dbReference>
<keyword evidence="2" id="KW-0805">Transcription regulation</keyword>
<organism evidence="6 7">
    <name type="scientific">Methylotenera mobilis (strain JLW8 / ATCC BAA-1282 / DSM 17540)</name>
    <dbReference type="NCBI Taxonomy" id="583345"/>
    <lineage>
        <taxon>Bacteria</taxon>
        <taxon>Pseudomonadati</taxon>
        <taxon>Pseudomonadota</taxon>
        <taxon>Betaproteobacteria</taxon>
        <taxon>Nitrosomonadales</taxon>
        <taxon>Methylophilaceae</taxon>
        <taxon>Methylotenera</taxon>
    </lineage>
</organism>
<dbReference type="PANTHER" id="PTHR30126">
    <property type="entry name" value="HTH-TYPE TRANSCRIPTIONAL REGULATOR"/>
    <property type="match status" value="1"/>
</dbReference>
<dbReference type="InterPro" id="IPR036390">
    <property type="entry name" value="WH_DNA-bd_sf"/>
</dbReference>
<dbReference type="InterPro" id="IPR005119">
    <property type="entry name" value="LysR_subst-bd"/>
</dbReference>
<dbReference type="Gene3D" id="3.40.190.290">
    <property type="match status" value="1"/>
</dbReference>
<reference evidence="7" key="1">
    <citation type="submission" date="2009-07" db="EMBL/GenBank/DDBJ databases">
        <title>Complete sequence of Methylotenera mobilis JLW8.</title>
        <authorList>
            <consortium name="US DOE Joint Genome Institute"/>
            <person name="Lucas S."/>
            <person name="Copeland A."/>
            <person name="Lapidus A."/>
            <person name="Glavina del Rio T."/>
            <person name="Tice H."/>
            <person name="Bruce D."/>
            <person name="Goodwin L."/>
            <person name="Pitluck S."/>
            <person name="LaButti K.M."/>
            <person name="Clum A."/>
            <person name="Larimer F."/>
            <person name="Land M."/>
            <person name="Hauser L."/>
            <person name="Kyrpides N."/>
            <person name="Mikhailova N."/>
            <person name="Kayluzhnaya M."/>
            <person name="Chistoserdova L."/>
        </authorList>
    </citation>
    <scope>NUCLEOTIDE SEQUENCE [LARGE SCALE GENOMIC DNA]</scope>
    <source>
        <strain evidence="7">JLW8 / ATCC BAA-1282 / DSM 17540</strain>
    </source>
</reference>
<dbReference type="KEGG" id="mmb:Mmol_0419"/>
<dbReference type="InterPro" id="IPR000847">
    <property type="entry name" value="LysR_HTH_N"/>
</dbReference>
<name>C6WTK7_METML</name>
<feature type="domain" description="HTH lysR-type" evidence="5">
    <location>
        <begin position="4"/>
        <end position="61"/>
    </location>
</feature>
<comment type="similarity">
    <text evidence="1">Belongs to the LysR transcriptional regulatory family.</text>
</comment>
<gene>
    <name evidence="6" type="ordered locus">Mmol_0419</name>
</gene>
<dbReference type="EMBL" id="CP001672">
    <property type="protein sequence ID" value="ACT47329.1"/>
    <property type="molecule type" value="Genomic_DNA"/>
</dbReference>
<dbReference type="AlphaFoldDB" id="C6WTK7"/>
<proteinExistence type="inferred from homology"/>
<dbReference type="RefSeq" id="WP_015831367.1">
    <property type="nucleotide sequence ID" value="NC_012968.1"/>
</dbReference>
<reference evidence="6 7" key="2">
    <citation type="journal article" date="2011" name="J. Bacteriol.">
        <title>Genomes of three methylotrophs from a single niche uncover genetic and metabolic divergence of Methylophilaceae.</title>
        <authorList>
            <person name="Lapidus A."/>
            <person name="Clum A."/>
            <person name="Labutti K."/>
            <person name="Kaluzhnaya M.G."/>
            <person name="Lim S."/>
            <person name="Beck D.A."/>
            <person name="Glavina Del Rio T."/>
            <person name="Nolan M."/>
            <person name="Mavromatis K."/>
            <person name="Huntemann M."/>
            <person name="Lucas S."/>
            <person name="Lidstrom M.E."/>
            <person name="Ivanova N."/>
            <person name="Chistoserdova L."/>
        </authorList>
    </citation>
    <scope>NUCLEOTIDE SEQUENCE [LARGE SCALE GENOMIC DNA]</scope>
    <source>
        <strain evidence="7">JLW8 / ATCC BAA-1282 / DSM 17540</strain>
    </source>
</reference>
<dbReference type="HOGENOM" id="CLU_039613_35_1_4"/>
<evidence type="ECO:0000256" key="1">
    <source>
        <dbReference type="ARBA" id="ARBA00009437"/>
    </source>
</evidence>
<dbReference type="PROSITE" id="PS50931">
    <property type="entry name" value="HTH_LYSR"/>
    <property type="match status" value="1"/>
</dbReference>
<evidence type="ECO:0000313" key="6">
    <source>
        <dbReference type="EMBL" id="ACT47329.1"/>
    </source>
</evidence>
<evidence type="ECO:0000259" key="5">
    <source>
        <dbReference type="PROSITE" id="PS50931"/>
    </source>
</evidence>
<dbReference type="Pfam" id="PF03466">
    <property type="entry name" value="LysR_substrate"/>
    <property type="match status" value="1"/>
</dbReference>
<evidence type="ECO:0000256" key="2">
    <source>
        <dbReference type="ARBA" id="ARBA00023015"/>
    </source>
</evidence>
<dbReference type="PANTHER" id="PTHR30126:SF4">
    <property type="entry name" value="LYSR FAMILY TRANSCRIPTIONAL REGULATOR"/>
    <property type="match status" value="1"/>
</dbReference>
<dbReference type="STRING" id="583345.Mmol_0419"/>
<dbReference type="SUPFAM" id="SSF53850">
    <property type="entry name" value="Periplasmic binding protein-like II"/>
    <property type="match status" value="1"/>
</dbReference>
<evidence type="ECO:0000313" key="7">
    <source>
        <dbReference type="Proteomes" id="UP000002742"/>
    </source>
</evidence>
<dbReference type="Gene3D" id="1.10.10.10">
    <property type="entry name" value="Winged helix-like DNA-binding domain superfamily/Winged helix DNA-binding domain"/>
    <property type="match status" value="1"/>
</dbReference>